<evidence type="ECO:0000313" key="3">
    <source>
        <dbReference type="Proteomes" id="UP000009027"/>
    </source>
</evidence>
<dbReference type="VEuPathDB" id="TriTrypDB:TvY486_0045630"/>
<sequence>MVAAHVGSSRVHAISSVHIMSCGINATRRAGRSRQHARRTAQHNNAGNRASHSTHAGEGARKHGGACRCWFQSALSTKVAPKPGAVLGRKDVKETRETGQTVLPQGRLSHHEKQMCGIRQHNVRKLGVAVMRKREASSRATPMLLVGELSEHAPRAVQRWGAAHLKQKPRNAVRAWWSMPSVCGALSGCTARETNAGHDT</sequence>
<keyword evidence="3" id="KW-1185">Reference proteome</keyword>
<feature type="region of interest" description="Disordered" evidence="1">
    <location>
        <begin position="28"/>
        <end position="62"/>
    </location>
</feature>
<dbReference type="AlphaFoldDB" id="F9WVN6"/>
<evidence type="ECO:0000313" key="2">
    <source>
        <dbReference type="EMBL" id="CCD21644.1"/>
    </source>
</evidence>
<organism evidence="2 3">
    <name type="scientific">Trypanosoma vivax (strain Y486)</name>
    <dbReference type="NCBI Taxonomy" id="1055687"/>
    <lineage>
        <taxon>Eukaryota</taxon>
        <taxon>Discoba</taxon>
        <taxon>Euglenozoa</taxon>
        <taxon>Kinetoplastea</taxon>
        <taxon>Metakinetoplastina</taxon>
        <taxon>Trypanosomatida</taxon>
        <taxon>Trypanosomatidae</taxon>
        <taxon>Trypanosoma</taxon>
        <taxon>Duttonella</taxon>
    </lineage>
</organism>
<gene>
    <name evidence="2" type="ORF">TvY486_0045630</name>
</gene>
<reference evidence="2 3" key="1">
    <citation type="journal article" date="2012" name="Proc. Natl. Acad. Sci. U.S.A.">
        <title>Antigenic diversity is generated by distinct evolutionary mechanisms in African trypanosome species.</title>
        <authorList>
            <person name="Jackson A.P."/>
            <person name="Berry A."/>
            <person name="Aslett M."/>
            <person name="Allison H.C."/>
            <person name="Burton P."/>
            <person name="Vavrova-Anderson J."/>
            <person name="Brown R."/>
            <person name="Browne H."/>
            <person name="Corton N."/>
            <person name="Hauser H."/>
            <person name="Gamble J."/>
            <person name="Gilderthorp R."/>
            <person name="Marcello L."/>
            <person name="McQuillan J."/>
            <person name="Otto T.D."/>
            <person name="Quail M.A."/>
            <person name="Sanders M.J."/>
            <person name="van Tonder A."/>
            <person name="Ginger M.L."/>
            <person name="Field M.C."/>
            <person name="Barry J.D."/>
            <person name="Hertz-Fowler C."/>
            <person name="Berriman M."/>
        </authorList>
    </citation>
    <scope>NUCLEOTIDE SEQUENCE</scope>
    <source>
        <strain evidence="2 3">Y486</strain>
    </source>
</reference>
<feature type="compositionally biased region" description="Polar residues" evidence="1">
    <location>
        <begin position="42"/>
        <end position="54"/>
    </location>
</feature>
<accession>F9WVN6</accession>
<dbReference type="Proteomes" id="UP000009027">
    <property type="component" value="Unassembled WGS sequence"/>
</dbReference>
<evidence type="ECO:0000256" key="1">
    <source>
        <dbReference type="SAM" id="MobiDB-lite"/>
    </source>
</evidence>
<name>F9WVN6_TRYVY</name>
<dbReference type="EMBL" id="CAEX01008042">
    <property type="protein sequence ID" value="CCD21644.1"/>
    <property type="molecule type" value="Genomic_DNA"/>
</dbReference>
<protein>
    <submittedName>
        <fullName evidence="2">Uncharacterized protein</fullName>
    </submittedName>
</protein>
<feature type="compositionally biased region" description="Basic residues" evidence="1">
    <location>
        <begin position="29"/>
        <end position="41"/>
    </location>
</feature>
<proteinExistence type="predicted"/>